<evidence type="ECO:0000313" key="2">
    <source>
        <dbReference type="Proteomes" id="UP001305414"/>
    </source>
</evidence>
<gene>
    <name evidence="1" type="ORF">RRF57_009863</name>
</gene>
<dbReference type="EMBL" id="JAWHQM010000038">
    <property type="protein sequence ID" value="KAK5634149.1"/>
    <property type="molecule type" value="Genomic_DNA"/>
</dbReference>
<protein>
    <submittedName>
        <fullName evidence="1">Uncharacterized protein</fullName>
    </submittedName>
</protein>
<accession>A0AAN7UU43</accession>
<comment type="caution">
    <text evidence="1">The sequence shown here is derived from an EMBL/GenBank/DDBJ whole genome shotgun (WGS) entry which is preliminary data.</text>
</comment>
<dbReference type="AlphaFoldDB" id="A0AAN7UU43"/>
<organism evidence="1 2">
    <name type="scientific">Xylaria bambusicola</name>
    <dbReference type="NCBI Taxonomy" id="326684"/>
    <lineage>
        <taxon>Eukaryota</taxon>
        <taxon>Fungi</taxon>
        <taxon>Dikarya</taxon>
        <taxon>Ascomycota</taxon>
        <taxon>Pezizomycotina</taxon>
        <taxon>Sordariomycetes</taxon>
        <taxon>Xylariomycetidae</taxon>
        <taxon>Xylariales</taxon>
        <taxon>Xylariaceae</taxon>
        <taxon>Xylaria</taxon>
    </lineage>
</organism>
<dbReference type="Proteomes" id="UP001305414">
    <property type="component" value="Unassembled WGS sequence"/>
</dbReference>
<name>A0AAN7UU43_9PEZI</name>
<sequence length="78" mass="8423">MGVAASPSDPAPIYSAVSVVRDDQPRLVFSVKLALNGCYAPRDNGPSEAANGSIIALDFRFFFAVANVYNWQHSIVHI</sequence>
<evidence type="ECO:0000313" key="1">
    <source>
        <dbReference type="EMBL" id="KAK5634149.1"/>
    </source>
</evidence>
<keyword evidence="2" id="KW-1185">Reference proteome</keyword>
<proteinExistence type="predicted"/>
<reference evidence="1 2" key="1">
    <citation type="submission" date="2023-10" db="EMBL/GenBank/DDBJ databases">
        <title>Draft genome sequence of Xylaria bambusicola isolate GMP-LS, the root and basal stem rot pathogen of sugarcane in Indonesia.</title>
        <authorList>
            <person name="Selvaraj P."/>
            <person name="Muralishankar V."/>
            <person name="Muruganantham S."/>
            <person name="Sp S."/>
            <person name="Haryani S."/>
            <person name="Lau K.J.X."/>
            <person name="Naqvi N.I."/>
        </authorList>
    </citation>
    <scope>NUCLEOTIDE SEQUENCE [LARGE SCALE GENOMIC DNA]</scope>
    <source>
        <strain evidence="1">GMP-LS</strain>
    </source>
</reference>